<reference evidence="3" key="1">
    <citation type="journal article" date="2017" name="bioRxiv">
        <title>Conservation of a gene cluster reveals novel cercosporin biosynthetic mechanisms and extends production to the genus Colletotrichum.</title>
        <authorList>
            <person name="de Jonge R."/>
            <person name="Ebert M.K."/>
            <person name="Huitt-Roehl C.R."/>
            <person name="Pal P."/>
            <person name="Suttle J.C."/>
            <person name="Spanner R.E."/>
            <person name="Neubauer J.D."/>
            <person name="Jurick W.M.II."/>
            <person name="Stott K.A."/>
            <person name="Secor G.A."/>
            <person name="Thomma B.P.H.J."/>
            <person name="Van de Peer Y."/>
            <person name="Townsend C.A."/>
            <person name="Bolton M.D."/>
        </authorList>
    </citation>
    <scope>NUCLEOTIDE SEQUENCE [LARGE SCALE GENOMIC DNA]</scope>
    <source>
        <strain evidence="3">CBS538.71</strain>
    </source>
</reference>
<dbReference type="SUPFAM" id="SSF140860">
    <property type="entry name" value="Pseudo ankyrin repeat-like"/>
    <property type="match status" value="1"/>
</dbReference>
<feature type="compositionally biased region" description="Polar residues" evidence="1">
    <location>
        <begin position="1"/>
        <end position="10"/>
    </location>
</feature>
<feature type="compositionally biased region" description="Polar residues" evidence="1">
    <location>
        <begin position="121"/>
        <end position="139"/>
    </location>
</feature>
<proteinExistence type="predicted"/>
<protein>
    <recommendedName>
        <fullName evidence="4">Ankyrin repeat protein</fullName>
    </recommendedName>
</protein>
<feature type="compositionally biased region" description="Basic and acidic residues" evidence="1">
    <location>
        <begin position="63"/>
        <end position="76"/>
    </location>
</feature>
<comment type="caution">
    <text evidence="2">The sequence shown here is derived from an EMBL/GenBank/DDBJ whole genome shotgun (WGS) entry which is preliminary data.</text>
</comment>
<feature type="compositionally biased region" description="Basic and acidic residues" evidence="1">
    <location>
        <begin position="194"/>
        <end position="217"/>
    </location>
</feature>
<dbReference type="AlphaFoldDB" id="A0A2S6CM78"/>
<accession>A0A2S6CM78</accession>
<organism evidence="2 3">
    <name type="scientific">Cercospora berteroae</name>
    <dbReference type="NCBI Taxonomy" id="357750"/>
    <lineage>
        <taxon>Eukaryota</taxon>
        <taxon>Fungi</taxon>
        <taxon>Dikarya</taxon>
        <taxon>Ascomycota</taxon>
        <taxon>Pezizomycotina</taxon>
        <taxon>Dothideomycetes</taxon>
        <taxon>Dothideomycetidae</taxon>
        <taxon>Mycosphaerellales</taxon>
        <taxon>Mycosphaerellaceae</taxon>
        <taxon>Cercospora</taxon>
    </lineage>
</organism>
<evidence type="ECO:0000313" key="3">
    <source>
        <dbReference type="Proteomes" id="UP000237631"/>
    </source>
</evidence>
<dbReference type="InterPro" id="IPR036770">
    <property type="entry name" value="Ankyrin_rpt-contain_sf"/>
</dbReference>
<feature type="compositionally biased region" description="Basic and acidic residues" evidence="1">
    <location>
        <begin position="32"/>
        <end position="44"/>
    </location>
</feature>
<dbReference type="Proteomes" id="UP000237631">
    <property type="component" value="Unassembled WGS sequence"/>
</dbReference>
<feature type="region of interest" description="Disordered" evidence="1">
    <location>
        <begin position="193"/>
        <end position="228"/>
    </location>
</feature>
<feature type="region of interest" description="Disordered" evidence="1">
    <location>
        <begin position="1"/>
        <end position="155"/>
    </location>
</feature>
<dbReference type="Gene3D" id="1.25.40.20">
    <property type="entry name" value="Ankyrin repeat-containing domain"/>
    <property type="match status" value="1"/>
</dbReference>
<evidence type="ECO:0000313" key="2">
    <source>
        <dbReference type="EMBL" id="PPJ60846.1"/>
    </source>
</evidence>
<gene>
    <name evidence="2" type="ORF">CBER1_07226</name>
</gene>
<evidence type="ECO:0000256" key="1">
    <source>
        <dbReference type="SAM" id="MobiDB-lite"/>
    </source>
</evidence>
<dbReference type="EMBL" id="PNEN01000195">
    <property type="protein sequence ID" value="PPJ60846.1"/>
    <property type="molecule type" value="Genomic_DNA"/>
</dbReference>
<keyword evidence="3" id="KW-1185">Reference proteome</keyword>
<sequence>MASWTPTENFSWADDVEESIPLPSWNSSDSAGKNEAERPKEKSTKLSWGDTYLKAADASAARTDSKAPELDSRESTAMEEDQSGERSSRQSLSSPAEDGSLASASPLEADRSADGEADASELTSTGRQSNEAVETSPMGTPSDDKELSSSSSALSQICEDACREDIESFDTADEQSHEKEFVTALTERLLQAPRENDAAQRAPREHQSDGKDKEHNARFSGSHLRLRANRDQQAKAIELAGEIKNRHVGWNWHDDLNQLVDSGAHFEPSSNPGKLRFVNETASTRSRSMIMEARDTARNNSIRFIDGTTKATREFLMEAQGLIRSDNLGGLQDLMSSLQSPWATITTFPLLYDEASEWLNSGSWYMSSLAEATVSGALEVLRHLTSPWQTLERIPDGRRLLNRTVETGNLSMINFLVLDKHTSLNPIFKVDSGQEGPLGAAIRSGNIDTVKHMIKLGCNLRARCDSRLKPAVSFALASTDRTLLTGLSIMEPLLRRQILPTGHHFTSQQVLVHSV</sequence>
<evidence type="ECO:0008006" key="4">
    <source>
        <dbReference type="Google" id="ProtNLM"/>
    </source>
</evidence>
<name>A0A2S6CM78_9PEZI</name>
<dbReference type="OrthoDB" id="3648618at2759"/>